<evidence type="ECO:0000256" key="3">
    <source>
        <dbReference type="ARBA" id="ARBA00023163"/>
    </source>
</evidence>
<dbReference type="PANTHER" id="PTHR30055:SF238">
    <property type="entry name" value="MYCOFACTOCIN BIOSYNTHESIS TRANSCRIPTIONAL REGULATOR MFTR-RELATED"/>
    <property type="match status" value="1"/>
</dbReference>
<reference evidence="6 7" key="1">
    <citation type="submission" date="2020-02" db="EMBL/GenBank/DDBJ databases">
        <title>Acidophilic actinobacteria isolated from forest soil.</title>
        <authorList>
            <person name="Golinska P."/>
        </authorList>
    </citation>
    <scope>NUCLEOTIDE SEQUENCE [LARGE SCALE GENOMIC DNA]</scope>
    <source>
        <strain evidence="6 7">NL8</strain>
    </source>
</reference>
<comment type="caution">
    <text evidence="6">The sequence shown here is derived from an EMBL/GenBank/DDBJ whole genome shotgun (WGS) entry which is preliminary data.</text>
</comment>
<dbReference type="PROSITE" id="PS50977">
    <property type="entry name" value="HTH_TETR_2"/>
    <property type="match status" value="1"/>
</dbReference>
<evidence type="ECO:0000256" key="2">
    <source>
        <dbReference type="ARBA" id="ARBA00023125"/>
    </source>
</evidence>
<accession>A0ABS5KU44</accession>
<dbReference type="PRINTS" id="PR00455">
    <property type="entry name" value="HTHTETR"/>
</dbReference>
<keyword evidence="3" id="KW-0804">Transcription</keyword>
<evidence type="ECO:0000256" key="4">
    <source>
        <dbReference type="PROSITE-ProRule" id="PRU00335"/>
    </source>
</evidence>
<keyword evidence="7" id="KW-1185">Reference proteome</keyword>
<dbReference type="SUPFAM" id="SSF46689">
    <property type="entry name" value="Homeodomain-like"/>
    <property type="match status" value="1"/>
</dbReference>
<evidence type="ECO:0000259" key="5">
    <source>
        <dbReference type="PROSITE" id="PS50977"/>
    </source>
</evidence>
<dbReference type="Pfam" id="PF17754">
    <property type="entry name" value="TetR_C_14"/>
    <property type="match status" value="1"/>
</dbReference>
<name>A0ABS5KU44_9ACTN</name>
<protein>
    <submittedName>
        <fullName evidence="6">TetR family transcriptional regulator</fullName>
    </submittedName>
</protein>
<feature type="DNA-binding region" description="H-T-H motif" evidence="4">
    <location>
        <begin position="29"/>
        <end position="48"/>
    </location>
</feature>
<evidence type="ECO:0000313" key="7">
    <source>
        <dbReference type="Proteomes" id="UP000730482"/>
    </source>
</evidence>
<feature type="domain" description="HTH tetR-type" evidence="5">
    <location>
        <begin position="6"/>
        <end position="66"/>
    </location>
</feature>
<organism evidence="6 7">
    <name type="scientific">Catenulispora pinistramenti</name>
    <dbReference type="NCBI Taxonomy" id="2705254"/>
    <lineage>
        <taxon>Bacteria</taxon>
        <taxon>Bacillati</taxon>
        <taxon>Actinomycetota</taxon>
        <taxon>Actinomycetes</taxon>
        <taxon>Catenulisporales</taxon>
        <taxon>Catenulisporaceae</taxon>
        <taxon>Catenulispora</taxon>
    </lineage>
</organism>
<dbReference type="InterPro" id="IPR050109">
    <property type="entry name" value="HTH-type_TetR-like_transc_reg"/>
</dbReference>
<dbReference type="Pfam" id="PF00440">
    <property type="entry name" value="TetR_N"/>
    <property type="match status" value="1"/>
</dbReference>
<dbReference type="InterPro" id="IPR001647">
    <property type="entry name" value="HTH_TetR"/>
</dbReference>
<sequence>MPRWDPRAEDRLRESALALFLERGYENVTVTDITDHAGLTRRTFSRYFADKRDVLFAGSDRLPTVIAQAVQATDPALTPAEALIAGLADTGTLLAKQVPRSPERRRIVAGSAELKERERTKLAAVVDAVAEVLRARGASNTAARLLADVGVAVFQAAFARWTEEPDGADFPVYVRRAAAELTTALEPIARRTVTEL</sequence>
<dbReference type="EMBL" id="JAAFYZ010000075">
    <property type="protein sequence ID" value="MBS2549558.1"/>
    <property type="molecule type" value="Genomic_DNA"/>
</dbReference>
<dbReference type="InterPro" id="IPR041347">
    <property type="entry name" value="MftR_C"/>
</dbReference>
<keyword evidence="2 4" id="KW-0238">DNA-binding</keyword>
<dbReference type="Gene3D" id="1.10.357.10">
    <property type="entry name" value="Tetracycline Repressor, domain 2"/>
    <property type="match status" value="1"/>
</dbReference>
<dbReference type="PANTHER" id="PTHR30055">
    <property type="entry name" value="HTH-TYPE TRANSCRIPTIONAL REGULATOR RUTR"/>
    <property type="match status" value="1"/>
</dbReference>
<dbReference type="Proteomes" id="UP000730482">
    <property type="component" value="Unassembled WGS sequence"/>
</dbReference>
<keyword evidence="1" id="KW-0805">Transcription regulation</keyword>
<evidence type="ECO:0000256" key="1">
    <source>
        <dbReference type="ARBA" id="ARBA00023015"/>
    </source>
</evidence>
<evidence type="ECO:0000313" key="6">
    <source>
        <dbReference type="EMBL" id="MBS2549558.1"/>
    </source>
</evidence>
<dbReference type="InterPro" id="IPR009057">
    <property type="entry name" value="Homeodomain-like_sf"/>
</dbReference>
<dbReference type="RefSeq" id="WP_212011117.1">
    <property type="nucleotide sequence ID" value="NZ_JAAFYZ010000075.1"/>
</dbReference>
<gene>
    <name evidence="6" type="ORF">KGQ19_22095</name>
</gene>
<proteinExistence type="predicted"/>
<dbReference type="PROSITE" id="PS01081">
    <property type="entry name" value="HTH_TETR_1"/>
    <property type="match status" value="1"/>
</dbReference>
<dbReference type="InterPro" id="IPR023772">
    <property type="entry name" value="DNA-bd_HTH_TetR-type_CS"/>
</dbReference>